<evidence type="ECO:0008006" key="4">
    <source>
        <dbReference type="Google" id="ProtNLM"/>
    </source>
</evidence>
<proteinExistence type="predicted"/>
<comment type="caution">
    <text evidence="2">The sequence shown here is derived from an EMBL/GenBank/DDBJ whole genome shotgun (WGS) entry which is preliminary data.</text>
</comment>
<dbReference type="EMBL" id="QVEV01000044">
    <property type="protein sequence ID" value="RGC10390.1"/>
    <property type="molecule type" value="Genomic_DNA"/>
</dbReference>
<accession>A0A3E2VI82</accession>
<feature type="transmembrane region" description="Helical" evidence="1">
    <location>
        <begin position="86"/>
        <end position="107"/>
    </location>
</feature>
<keyword evidence="1" id="KW-0812">Transmembrane</keyword>
<reference evidence="2 3" key="1">
    <citation type="submission" date="2018-08" db="EMBL/GenBank/DDBJ databases">
        <title>A genome reference for cultivated species of the human gut microbiota.</title>
        <authorList>
            <person name="Zou Y."/>
            <person name="Xue W."/>
            <person name="Luo G."/>
        </authorList>
    </citation>
    <scope>NUCLEOTIDE SEQUENCE [LARGE SCALE GENOMIC DNA]</scope>
    <source>
        <strain evidence="2 3">OF01-2LB</strain>
    </source>
</reference>
<evidence type="ECO:0000256" key="1">
    <source>
        <dbReference type="SAM" id="Phobius"/>
    </source>
</evidence>
<organism evidence="2 3">
    <name type="scientific">Clostridium innocuum</name>
    <dbReference type="NCBI Taxonomy" id="1522"/>
    <lineage>
        <taxon>Bacteria</taxon>
        <taxon>Bacillati</taxon>
        <taxon>Bacillota</taxon>
        <taxon>Clostridia</taxon>
        <taxon>Eubacteriales</taxon>
        <taxon>Clostridiaceae</taxon>
        <taxon>Clostridium</taxon>
    </lineage>
</organism>
<keyword evidence="1" id="KW-1133">Transmembrane helix</keyword>
<dbReference type="OrthoDB" id="3268734at2"/>
<keyword evidence="1" id="KW-0472">Membrane</keyword>
<evidence type="ECO:0000313" key="3">
    <source>
        <dbReference type="Proteomes" id="UP000260025"/>
    </source>
</evidence>
<gene>
    <name evidence="2" type="ORF">DXA38_19620</name>
</gene>
<protein>
    <recommendedName>
        <fullName evidence="4">Acyltransferase 3 domain-containing protein</fullName>
    </recommendedName>
</protein>
<evidence type="ECO:0000313" key="2">
    <source>
        <dbReference type="EMBL" id="RGC10390.1"/>
    </source>
</evidence>
<feature type="transmembrane region" description="Helical" evidence="1">
    <location>
        <begin position="57"/>
        <end position="74"/>
    </location>
</feature>
<feature type="transmembrane region" description="Helical" evidence="1">
    <location>
        <begin position="6"/>
        <end position="26"/>
    </location>
</feature>
<dbReference type="AlphaFoldDB" id="A0A3E2VI82"/>
<sequence>MLKHRFVKIFIPYIIIVIISFLIPCMYTGSHRVFALFSHIFLFKMFAEQFVSSFGIQFWYISTLFQLYLIFIPLCKIKENLENNKFFLLCFCISLIWWIFTVITSYYEIRIWSSYFLQYLWEFDLGIHLASLVHWGGLNI</sequence>
<name>A0A3E2VI82_CLOIN</name>
<dbReference type="Proteomes" id="UP000260025">
    <property type="component" value="Unassembled WGS sequence"/>
</dbReference>